<feature type="compositionally biased region" description="Low complexity" evidence="1">
    <location>
        <begin position="34"/>
        <end position="48"/>
    </location>
</feature>
<dbReference type="EMBL" id="JAKZGS010000001">
    <property type="protein sequence ID" value="MCH7396387.1"/>
    <property type="molecule type" value="Genomic_DNA"/>
</dbReference>
<reference evidence="3" key="1">
    <citation type="submission" date="2022-03" db="EMBL/GenBank/DDBJ databases">
        <title>De novo assembled genomes of Belliella spp. (Cyclobacteriaceae) strains.</title>
        <authorList>
            <person name="Szabo A."/>
            <person name="Korponai K."/>
            <person name="Felfoldi T."/>
        </authorList>
    </citation>
    <scope>NUCLEOTIDE SEQUENCE</scope>
    <source>
        <strain evidence="3">DSM 107340</strain>
    </source>
</reference>
<comment type="caution">
    <text evidence="3">The sequence shown here is derived from an EMBL/GenBank/DDBJ whole genome shotgun (WGS) entry which is preliminary data.</text>
</comment>
<keyword evidence="2" id="KW-0732">Signal</keyword>
<feature type="signal peptide" evidence="2">
    <location>
        <begin position="1"/>
        <end position="23"/>
    </location>
</feature>
<feature type="chain" id="PRO_5046112852" evidence="2">
    <location>
        <begin position="24"/>
        <end position="658"/>
    </location>
</feature>
<evidence type="ECO:0000313" key="4">
    <source>
        <dbReference type="Proteomes" id="UP001165488"/>
    </source>
</evidence>
<sequence length="658" mass="76092">MKIKLYSIFIFFVCMLLAQEVYSQIPTRVPPPGSQQQSRQQNRQQSGNGEDEEGQEDSSGRKKLIDDSTKMVFGPKTTLYFFEKDVKRNRIKKQELDTLLNGFHYYEPVAKTGWKYQDLGNIGTASKPIFYQAPKMIGTTSGFTAYDLYHHSPDSVKYYDTKSPYTKMALFFGGGNRNMMDLEFARNVTPNWNVGFNIHTIRATKTLNPARRDDHGTVANSYSFQTSYKSDNEKYFLLGNFSRGRHQVAEQGGIIPPDIDSTSLYFTYEDAKVWLRNSSAVDLRQDYHLYHEYELLKGWQVYHVFDKRKQAVTFRSALTSPDEAFFNEYNPDRFNRADSTINYNHFSEWRNEAGFKGDLGLFYYNAFVKFRTGRMRGNYMVNPNGFDELSLGGALRGDLNEKWSFEAEGEYLVPGAFRIHGLFVSPFLEASYTKALYKPTSMQELYRGNHHRWSNRFSNIGLDQVQGVIKADFKRWSIRPNLTINRVNNYVFFDENQQATQASGEAFMLIPGIKTSFNVAGKLFWETEAYYTLITGGGADNFRIPEIFANSRIYFDSPLFDENLFIQIGLEGRYRSEHFAEAYNPAMQQFYLQDRFSNVEGYPVIDFFLNARINRTRVLVRYNHVNSNLLSVPGYFVTPDFTGLKGTLDIGISWPLFD</sequence>
<proteinExistence type="predicted"/>
<accession>A0ABS9UIK1</accession>
<dbReference type="InterPro" id="IPR025631">
    <property type="entry name" value="Porin_10"/>
</dbReference>
<dbReference type="Pfam" id="PF14121">
    <property type="entry name" value="Porin_10"/>
    <property type="match status" value="1"/>
</dbReference>
<keyword evidence="4" id="KW-1185">Reference proteome</keyword>
<protein>
    <submittedName>
        <fullName evidence="3">Porin</fullName>
    </submittedName>
</protein>
<feature type="region of interest" description="Disordered" evidence="1">
    <location>
        <begin position="28"/>
        <end position="61"/>
    </location>
</feature>
<organism evidence="3 4">
    <name type="scientific">Belliella calami</name>
    <dbReference type="NCBI Taxonomy" id="2923436"/>
    <lineage>
        <taxon>Bacteria</taxon>
        <taxon>Pseudomonadati</taxon>
        <taxon>Bacteroidota</taxon>
        <taxon>Cytophagia</taxon>
        <taxon>Cytophagales</taxon>
        <taxon>Cyclobacteriaceae</taxon>
        <taxon>Belliella</taxon>
    </lineage>
</organism>
<evidence type="ECO:0000313" key="3">
    <source>
        <dbReference type="EMBL" id="MCH7396387.1"/>
    </source>
</evidence>
<dbReference type="Proteomes" id="UP001165488">
    <property type="component" value="Unassembled WGS sequence"/>
</dbReference>
<evidence type="ECO:0000256" key="2">
    <source>
        <dbReference type="SAM" id="SignalP"/>
    </source>
</evidence>
<evidence type="ECO:0000256" key="1">
    <source>
        <dbReference type="SAM" id="MobiDB-lite"/>
    </source>
</evidence>
<name>A0ABS9UIK1_9BACT</name>
<gene>
    <name evidence="3" type="ORF">MM236_00230</name>
</gene>